<comment type="caution">
    <text evidence="1">The sequence shown here is derived from an EMBL/GenBank/DDBJ whole genome shotgun (WGS) entry which is preliminary data.</text>
</comment>
<organism evidence="1 2">
    <name type="scientific">Sulfurimonas hongkongensis</name>
    <dbReference type="NCBI Taxonomy" id="1172190"/>
    <lineage>
        <taxon>Bacteria</taxon>
        <taxon>Pseudomonadati</taxon>
        <taxon>Campylobacterota</taxon>
        <taxon>Epsilonproteobacteria</taxon>
        <taxon>Campylobacterales</taxon>
        <taxon>Sulfurimonadaceae</taxon>
        <taxon>Sulfurimonas</taxon>
    </lineage>
</organism>
<reference evidence="1 2" key="1">
    <citation type="submission" date="2013-07" db="EMBL/GenBank/DDBJ databases">
        <title>Sulfurimonas hongkongensis AST-10 Genome Sequencing.</title>
        <authorList>
            <person name="Cai L."/>
            <person name="Zhang T."/>
        </authorList>
    </citation>
    <scope>NUCLEOTIDE SEQUENCE [LARGE SCALE GENOMIC DNA]</scope>
    <source>
        <strain evidence="1 2">AST-10</strain>
    </source>
</reference>
<keyword evidence="2" id="KW-1185">Reference proteome</keyword>
<sequence>MNRNEEVLLICKQNLFLIGIKRNHYLYLKKFNSKVKNAMIEILQFNQKG</sequence>
<evidence type="ECO:0000313" key="2">
    <source>
        <dbReference type="Proteomes" id="UP000015520"/>
    </source>
</evidence>
<name>T0JES6_9BACT</name>
<dbReference type="PATRIC" id="fig|1172190.3.peg.1135"/>
<accession>T0JES6</accession>
<dbReference type="Proteomes" id="UP000015520">
    <property type="component" value="Unassembled WGS sequence"/>
</dbReference>
<proteinExistence type="predicted"/>
<gene>
    <name evidence="1" type="ORF">M947_05810</name>
</gene>
<dbReference type="EMBL" id="AUPZ01000007">
    <property type="protein sequence ID" value="EQB39510.1"/>
    <property type="molecule type" value="Genomic_DNA"/>
</dbReference>
<protein>
    <submittedName>
        <fullName evidence="1">Uncharacterized protein</fullName>
    </submittedName>
</protein>
<evidence type="ECO:0000313" key="1">
    <source>
        <dbReference type="EMBL" id="EQB39510.1"/>
    </source>
</evidence>
<dbReference type="AlphaFoldDB" id="T0JES6"/>